<feature type="transmembrane region" description="Helical" evidence="1">
    <location>
        <begin position="31"/>
        <end position="55"/>
    </location>
</feature>
<dbReference type="AlphaFoldDB" id="A0A9P9DLU6"/>
<evidence type="ECO:0000313" key="2">
    <source>
        <dbReference type="EMBL" id="KAH7121629.1"/>
    </source>
</evidence>
<organism evidence="2 3">
    <name type="scientific">Dactylonectria macrodidyma</name>
    <dbReference type="NCBI Taxonomy" id="307937"/>
    <lineage>
        <taxon>Eukaryota</taxon>
        <taxon>Fungi</taxon>
        <taxon>Dikarya</taxon>
        <taxon>Ascomycota</taxon>
        <taxon>Pezizomycotina</taxon>
        <taxon>Sordariomycetes</taxon>
        <taxon>Hypocreomycetidae</taxon>
        <taxon>Hypocreales</taxon>
        <taxon>Nectriaceae</taxon>
        <taxon>Dactylonectria</taxon>
    </lineage>
</organism>
<comment type="caution">
    <text evidence="2">The sequence shown here is derived from an EMBL/GenBank/DDBJ whole genome shotgun (WGS) entry which is preliminary data.</text>
</comment>
<evidence type="ECO:0000256" key="1">
    <source>
        <dbReference type="SAM" id="Phobius"/>
    </source>
</evidence>
<proteinExistence type="predicted"/>
<accession>A0A9P9DLU6</accession>
<gene>
    <name evidence="2" type="ORF">EDB81DRAFT_891196</name>
</gene>
<name>A0A9P9DLU6_9HYPO</name>
<keyword evidence="1" id="KW-1133">Transmembrane helix</keyword>
<reference evidence="2" key="1">
    <citation type="journal article" date="2021" name="Nat. Commun.">
        <title>Genetic determinants of endophytism in the Arabidopsis root mycobiome.</title>
        <authorList>
            <person name="Mesny F."/>
            <person name="Miyauchi S."/>
            <person name="Thiergart T."/>
            <person name="Pickel B."/>
            <person name="Atanasova L."/>
            <person name="Karlsson M."/>
            <person name="Huettel B."/>
            <person name="Barry K.W."/>
            <person name="Haridas S."/>
            <person name="Chen C."/>
            <person name="Bauer D."/>
            <person name="Andreopoulos W."/>
            <person name="Pangilinan J."/>
            <person name="LaButti K."/>
            <person name="Riley R."/>
            <person name="Lipzen A."/>
            <person name="Clum A."/>
            <person name="Drula E."/>
            <person name="Henrissat B."/>
            <person name="Kohler A."/>
            <person name="Grigoriev I.V."/>
            <person name="Martin F.M."/>
            <person name="Hacquard S."/>
        </authorList>
    </citation>
    <scope>NUCLEOTIDE SEQUENCE</scope>
    <source>
        <strain evidence="2">MPI-CAGE-AT-0147</strain>
    </source>
</reference>
<dbReference type="OrthoDB" id="4461485at2759"/>
<dbReference type="Proteomes" id="UP000738349">
    <property type="component" value="Unassembled WGS sequence"/>
</dbReference>
<keyword evidence="3" id="KW-1185">Reference proteome</keyword>
<protein>
    <submittedName>
        <fullName evidence="2">Uncharacterized protein</fullName>
    </submittedName>
</protein>
<keyword evidence="1" id="KW-0812">Transmembrane</keyword>
<dbReference type="EMBL" id="JAGMUV010000024">
    <property type="protein sequence ID" value="KAH7121629.1"/>
    <property type="molecule type" value="Genomic_DNA"/>
</dbReference>
<keyword evidence="1" id="KW-0472">Membrane</keyword>
<evidence type="ECO:0000313" key="3">
    <source>
        <dbReference type="Proteomes" id="UP000738349"/>
    </source>
</evidence>
<sequence>MKAVVIALSQAAVQHMLVVAAKHAGIAVIVGIFFGSAGATMLSWMLLLVIVGVLAHKYLTLPEALAKKITPELRLRNHPQGVLYTAKDDCGRPL</sequence>